<dbReference type="EC" id="2.7.1.48" evidence="6"/>
<name>A0A9P8PEG7_9ASCO</name>
<dbReference type="InterPro" id="IPR000764">
    <property type="entry name" value="Uridine_kinase-like"/>
</dbReference>
<dbReference type="EMBL" id="JAEUBD010000983">
    <property type="protein sequence ID" value="KAH3670075.1"/>
    <property type="molecule type" value="Genomic_DNA"/>
</dbReference>
<dbReference type="Gene3D" id="3.40.50.300">
    <property type="entry name" value="P-loop containing nucleotide triphosphate hydrolases"/>
    <property type="match status" value="1"/>
</dbReference>
<dbReference type="PRINTS" id="PR00988">
    <property type="entry name" value="URIDINKINASE"/>
</dbReference>
<keyword evidence="3 6" id="KW-0808">Transferase</keyword>
<comment type="similarity">
    <text evidence="6">Belongs to the uridine kinase family.</text>
</comment>
<dbReference type="Proteomes" id="UP000788993">
    <property type="component" value="Unassembled WGS sequence"/>
</dbReference>
<comment type="catalytic activity">
    <reaction evidence="6">
        <text>cytidine + ATP = CMP + ADP + H(+)</text>
        <dbReference type="Rhea" id="RHEA:24674"/>
        <dbReference type="ChEBI" id="CHEBI:15378"/>
        <dbReference type="ChEBI" id="CHEBI:17562"/>
        <dbReference type="ChEBI" id="CHEBI:30616"/>
        <dbReference type="ChEBI" id="CHEBI:60377"/>
        <dbReference type="ChEBI" id="CHEBI:456216"/>
        <dbReference type="EC" id="2.7.1.48"/>
    </reaction>
</comment>
<evidence type="ECO:0000313" key="9">
    <source>
        <dbReference type="EMBL" id="KAH3670075.1"/>
    </source>
</evidence>
<dbReference type="SUPFAM" id="SSF53271">
    <property type="entry name" value="PRTase-like"/>
    <property type="match status" value="1"/>
</dbReference>
<dbReference type="CDD" id="cd02023">
    <property type="entry name" value="UMPK"/>
    <property type="match status" value="1"/>
</dbReference>
<proteinExistence type="inferred from homology"/>
<comment type="pathway">
    <text evidence="1 6">Pyrimidine metabolism; UMP biosynthesis via salvage pathway; UMP from uridine: step 1/1.</text>
</comment>
<keyword evidence="10" id="KW-1185">Reference proteome</keyword>
<gene>
    <name evidence="9" type="ORF">OGATHE_002888</name>
</gene>
<dbReference type="InterPro" id="IPR027417">
    <property type="entry name" value="P-loop_NTPase"/>
</dbReference>
<evidence type="ECO:0000256" key="4">
    <source>
        <dbReference type="ARBA" id="ARBA00022741"/>
    </source>
</evidence>
<dbReference type="Pfam" id="PF14681">
    <property type="entry name" value="UPRTase"/>
    <property type="match status" value="1"/>
</dbReference>
<evidence type="ECO:0000256" key="1">
    <source>
        <dbReference type="ARBA" id="ARBA00004690"/>
    </source>
</evidence>
<accession>A0A9P8PEG7</accession>
<reference evidence="9" key="1">
    <citation type="journal article" date="2021" name="Open Biol.">
        <title>Shared evolutionary footprints suggest mitochondrial oxidative damage underlies multiple complex I losses in fungi.</title>
        <authorList>
            <person name="Schikora-Tamarit M.A."/>
            <person name="Marcet-Houben M."/>
            <person name="Nosek J."/>
            <person name="Gabaldon T."/>
        </authorList>
    </citation>
    <scope>NUCLEOTIDE SEQUENCE</scope>
    <source>
        <strain evidence="9">NCAIM Y.01608</strain>
    </source>
</reference>
<dbReference type="AlphaFoldDB" id="A0A9P8PEG7"/>
<dbReference type="SUPFAM" id="SSF52540">
    <property type="entry name" value="P-loop containing nucleoside triphosphate hydrolases"/>
    <property type="match status" value="1"/>
</dbReference>
<evidence type="ECO:0000259" key="8">
    <source>
        <dbReference type="Pfam" id="PF14681"/>
    </source>
</evidence>
<comment type="caution">
    <text evidence="9">The sequence shown here is derived from an EMBL/GenBank/DDBJ whole genome shotgun (WGS) entry which is preliminary data.</text>
</comment>
<dbReference type="PANTHER" id="PTHR10285">
    <property type="entry name" value="URIDINE KINASE"/>
    <property type="match status" value="1"/>
</dbReference>
<dbReference type="GO" id="GO:0005524">
    <property type="term" value="F:ATP binding"/>
    <property type="evidence" value="ECO:0007669"/>
    <property type="project" value="UniProtKB-KW"/>
</dbReference>
<evidence type="ECO:0000313" key="10">
    <source>
        <dbReference type="Proteomes" id="UP000788993"/>
    </source>
</evidence>
<dbReference type="Gene3D" id="3.40.50.2020">
    <property type="match status" value="1"/>
</dbReference>
<evidence type="ECO:0000256" key="5">
    <source>
        <dbReference type="ARBA" id="ARBA00022777"/>
    </source>
</evidence>
<sequence length="605" mass="66979">MSALSPQPSSKSATHTDLQANKYIPPWTSPYIIGVAGFSGSGKTTVAQKIIEQINEPWTVLLSMDNFYKPLTPEQRELAYQNEYDFDTPEAYDLEGFYNCIISLKEGKKTQVPVYSFALHNRTGENISIYGANVIIVEGIYSLYDPKVLALMDTKIYVDTDLDICYCRRLLRDIVERKRDIEGIIEQWEKFVKPSSVASVKPTMYNADIVIPHGSDNTKAIDMIIKHIRKQLQKKSEEHLAHLAGLGRVVVPLKYDNIKVLPKTNQLLGMKSIILNRETSNDDFIFYFDRIASTLISEALELVHYSPAPYDIITPSGHRITDGVVQAQEVVAVNIIKSGDCFMRSLRKIIPEAIVGKVLIQSDSQTGEPQLHTERLPQFSPGCKVLLFDAQVISGAAATMAVKVILDHGVEESEIVLVVYLASETGLRRILNAFPNVKIVVGNLSAVEPKEGQDNDTDWWMSMRFIDARRDDGTPIFINVETDRYGLPTLSLRPMAVTLGKPDVGSPMADEQSRAVAMMSKFGCGSGRDLPISAISGTIMRAATVCDTNVAMTSTIMPNRHRTVNRAEPSSLAWIASAMVLSSPETVTAFPRARPPIASMTIVHG</sequence>
<dbReference type="GO" id="GO:0008655">
    <property type="term" value="P:pyrimidine-containing compound salvage"/>
    <property type="evidence" value="ECO:0007669"/>
    <property type="project" value="UniProtKB-ARBA"/>
</dbReference>
<protein>
    <recommendedName>
        <fullName evidence="6">Uridine kinase</fullName>
        <ecNumber evidence="6">2.7.1.48</ecNumber>
    </recommendedName>
</protein>
<evidence type="ECO:0000256" key="3">
    <source>
        <dbReference type="ARBA" id="ARBA00022679"/>
    </source>
</evidence>
<comment type="catalytic activity">
    <reaction evidence="6">
        <text>uridine + ATP = UMP + ADP + H(+)</text>
        <dbReference type="Rhea" id="RHEA:16825"/>
        <dbReference type="ChEBI" id="CHEBI:15378"/>
        <dbReference type="ChEBI" id="CHEBI:16704"/>
        <dbReference type="ChEBI" id="CHEBI:30616"/>
        <dbReference type="ChEBI" id="CHEBI:57865"/>
        <dbReference type="ChEBI" id="CHEBI:456216"/>
        <dbReference type="EC" id="2.7.1.48"/>
    </reaction>
</comment>
<dbReference type="NCBIfam" id="NF004018">
    <property type="entry name" value="PRK05480.1"/>
    <property type="match status" value="1"/>
</dbReference>
<dbReference type="InterPro" id="IPR000836">
    <property type="entry name" value="PRTase_dom"/>
</dbReference>
<comment type="pathway">
    <text evidence="2 6">Pyrimidine metabolism; CTP biosynthesis via salvage pathway; CTP from cytidine: step 1/3.</text>
</comment>
<feature type="domain" description="Phosphoribulokinase/uridine kinase" evidence="7">
    <location>
        <begin position="32"/>
        <end position="217"/>
    </location>
</feature>
<reference evidence="9" key="2">
    <citation type="submission" date="2021-01" db="EMBL/GenBank/DDBJ databases">
        <authorList>
            <person name="Schikora-Tamarit M.A."/>
        </authorList>
    </citation>
    <scope>NUCLEOTIDE SEQUENCE</scope>
    <source>
        <strain evidence="9">NCAIM Y.01608</strain>
    </source>
</reference>
<dbReference type="NCBIfam" id="TIGR00235">
    <property type="entry name" value="udk"/>
    <property type="match status" value="1"/>
</dbReference>
<dbReference type="FunFam" id="3.40.50.300:FF:000339">
    <property type="entry name" value="Uridine kinase"/>
    <property type="match status" value="1"/>
</dbReference>
<feature type="domain" description="Phosphoribosyltransferase" evidence="8">
    <location>
        <begin position="262"/>
        <end position="444"/>
    </location>
</feature>
<keyword evidence="4 6" id="KW-0547">Nucleotide-binding</keyword>
<dbReference type="Pfam" id="PF00485">
    <property type="entry name" value="PRK"/>
    <property type="match status" value="1"/>
</dbReference>
<evidence type="ECO:0000256" key="6">
    <source>
        <dbReference type="RuleBase" id="RU003825"/>
    </source>
</evidence>
<evidence type="ECO:0000256" key="2">
    <source>
        <dbReference type="ARBA" id="ARBA00004784"/>
    </source>
</evidence>
<evidence type="ECO:0000259" key="7">
    <source>
        <dbReference type="Pfam" id="PF00485"/>
    </source>
</evidence>
<dbReference type="InterPro" id="IPR029057">
    <property type="entry name" value="PRTase-like"/>
</dbReference>
<keyword evidence="5 6" id="KW-0418">Kinase</keyword>
<dbReference type="InterPro" id="IPR006083">
    <property type="entry name" value="PRK/URK"/>
</dbReference>
<organism evidence="9 10">
    <name type="scientific">Ogataea polymorpha</name>
    <dbReference type="NCBI Taxonomy" id="460523"/>
    <lineage>
        <taxon>Eukaryota</taxon>
        <taxon>Fungi</taxon>
        <taxon>Dikarya</taxon>
        <taxon>Ascomycota</taxon>
        <taxon>Saccharomycotina</taxon>
        <taxon>Pichiomycetes</taxon>
        <taxon>Pichiales</taxon>
        <taxon>Pichiaceae</taxon>
        <taxon>Ogataea</taxon>
    </lineage>
</organism>
<dbReference type="GO" id="GO:0004849">
    <property type="term" value="F:uridine kinase activity"/>
    <property type="evidence" value="ECO:0007669"/>
    <property type="project" value="UniProtKB-EC"/>
</dbReference>
<keyword evidence="6" id="KW-0067">ATP-binding</keyword>